<comment type="caution">
    <text evidence="1">The sequence shown here is derived from an EMBL/GenBank/DDBJ whole genome shotgun (WGS) entry which is preliminary data.</text>
</comment>
<dbReference type="Proteomes" id="UP001501175">
    <property type="component" value="Unassembled WGS sequence"/>
</dbReference>
<evidence type="ECO:0000313" key="2">
    <source>
        <dbReference type="Proteomes" id="UP001501175"/>
    </source>
</evidence>
<protein>
    <recommendedName>
        <fullName evidence="3">Major capsid protein</fullName>
    </recommendedName>
</protein>
<gene>
    <name evidence="1" type="ORF">GCM10023189_43080</name>
</gene>
<evidence type="ECO:0008006" key="3">
    <source>
        <dbReference type="Google" id="ProtNLM"/>
    </source>
</evidence>
<proteinExistence type="predicted"/>
<reference evidence="2" key="1">
    <citation type="journal article" date="2019" name="Int. J. Syst. Evol. Microbiol.">
        <title>The Global Catalogue of Microorganisms (GCM) 10K type strain sequencing project: providing services to taxonomists for standard genome sequencing and annotation.</title>
        <authorList>
            <consortium name="The Broad Institute Genomics Platform"/>
            <consortium name="The Broad Institute Genome Sequencing Center for Infectious Disease"/>
            <person name="Wu L."/>
            <person name="Ma J."/>
        </authorList>
    </citation>
    <scope>NUCLEOTIDE SEQUENCE [LARGE SCALE GENOMIC DNA]</scope>
    <source>
        <strain evidence="2">JCM 17927</strain>
    </source>
</reference>
<evidence type="ECO:0000313" key="1">
    <source>
        <dbReference type="EMBL" id="GAA4464163.1"/>
    </source>
</evidence>
<name>A0ABP8NDS3_9BACT</name>
<organism evidence="1 2">
    <name type="scientific">Nibrella saemangeumensis</name>
    <dbReference type="NCBI Taxonomy" id="1084526"/>
    <lineage>
        <taxon>Bacteria</taxon>
        <taxon>Pseudomonadati</taxon>
        <taxon>Bacteroidota</taxon>
        <taxon>Cytophagia</taxon>
        <taxon>Cytophagales</taxon>
        <taxon>Spirosomataceae</taxon>
        <taxon>Nibrella</taxon>
    </lineage>
</organism>
<dbReference type="EMBL" id="BAABHD010000076">
    <property type="protein sequence ID" value="GAA4464163.1"/>
    <property type="molecule type" value="Genomic_DNA"/>
</dbReference>
<sequence length="392" mass="43627">MAANDVNLGLARIMRAAIMHTAENGMRFEEIGTLQAMSSPQLLGLKKAMSAEVADGEKRLSIEKGPGGVDDIIPVIRLNYKQQYVPAETRNTRQVVDGGEEMKDPVELDVRYNNHREYDHKFYTLDLIKLEGEARRYLARNMNGFTQDVGQLGGLIEVGSEILSTIEQGLLVPINTSVLSALIAGIGGNLMYGKTAPANLALPNIPLFNTDGTARKDFWQWINLLKRIHKIKGKLIVVGGKLLVKFMEDQKVASMNDIILNQQAMYNTLAVEWYYDPQIDITYGPGKIILMDAGAACMQTILEHEYIVKQKKVANTSFSSAAVQIAQYDSGSFAMRFDIRAREYDTGKYPYFTVTPSAHWGTFVRPAGYHKLYGGWDTVTGIYGAQLVETLE</sequence>
<accession>A0ABP8NDS3</accession>
<keyword evidence="2" id="KW-1185">Reference proteome</keyword>
<dbReference type="RefSeq" id="WP_345246956.1">
    <property type="nucleotide sequence ID" value="NZ_BAABHD010000076.1"/>
</dbReference>